<evidence type="ECO:0000256" key="5">
    <source>
        <dbReference type="ARBA" id="ARBA00022989"/>
    </source>
</evidence>
<dbReference type="EMBL" id="CP048882">
    <property type="protein sequence ID" value="QPP05064.1"/>
    <property type="molecule type" value="Genomic_DNA"/>
</dbReference>
<dbReference type="PANTHER" id="PTHR38686:SF1">
    <property type="entry name" value="APOLIPOPROTEIN N-ACYLTRANSFERASE"/>
    <property type="match status" value="1"/>
</dbReference>
<proteinExistence type="inferred from homology"/>
<dbReference type="InterPro" id="IPR004563">
    <property type="entry name" value="Apolipo_AcylTrfase"/>
</dbReference>
<feature type="compositionally biased region" description="Low complexity" evidence="9">
    <location>
        <begin position="110"/>
        <end position="123"/>
    </location>
</feature>
<dbReference type="HAMAP" id="MF_01148">
    <property type="entry name" value="Lnt"/>
    <property type="match status" value="1"/>
</dbReference>
<dbReference type="EC" id="2.3.1.269" evidence="8"/>
<dbReference type="GO" id="GO:0005886">
    <property type="term" value="C:plasma membrane"/>
    <property type="evidence" value="ECO:0007669"/>
    <property type="project" value="UniProtKB-SubCell"/>
</dbReference>
<organism evidence="11 12">
    <name type="scientific">Streptomyces bathyalis</name>
    <dbReference type="NCBI Taxonomy" id="2710756"/>
    <lineage>
        <taxon>Bacteria</taxon>
        <taxon>Bacillati</taxon>
        <taxon>Actinomycetota</taxon>
        <taxon>Actinomycetes</taxon>
        <taxon>Kitasatosporales</taxon>
        <taxon>Streptomycetaceae</taxon>
        <taxon>Streptomyces</taxon>
    </lineage>
</organism>
<dbReference type="AlphaFoldDB" id="A0A7T1WQA6"/>
<feature type="region of interest" description="Disordered" evidence="9">
    <location>
        <begin position="666"/>
        <end position="691"/>
    </location>
</feature>
<evidence type="ECO:0000256" key="1">
    <source>
        <dbReference type="ARBA" id="ARBA00004651"/>
    </source>
</evidence>
<dbReference type="KEGG" id="sbat:G4Z16_00170"/>
<comment type="function">
    <text evidence="8">Catalyzes the phospholipid dependent N-acylation of the N-terminal cysteine of apolipoprotein, the last step in lipoprotein maturation.</text>
</comment>
<evidence type="ECO:0000256" key="8">
    <source>
        <dbReference type="HAMAP-Rule" id="MF_01148"/>
    </source>
</evidence>
<feature type="transmembrane region" description="Helical" evidence="8">
    <location>
        <begin position="287"/>
        <end position="307"/>
    </location>
</feature>
<dbReference type="InterPro" id="IPR036526">
    <property type="entry name" value="C-N_Hydrolase_sf"/>
</dbReference>
<comment type="subcellular location">
    <subcellularLocation>
        <location evidence="1 8">Cell membrane</location>
        <topology evidence="1 8">Multi-pass membrane protein</topology>
    </subcellularLocation>
</comment>
<dbReference type="GO" id="GO:0042158">
    <property type="term" value="P:lipoprotein biosynthetic process"/>
    <property type="evidence" value="ECO:0007669"/>
    <property type="project" value="UniProtKB-UniRule"/>
</dbReference>
<comment type="pathway">
    <text evidence="8">Protein modification; lipoprotein biosynthesis (N-acyl transfer).</text>
</comment>
<dbReference type="PROSITE" id="PS50263">
    <property type="entry name" value="CN_HYDROLASE"/>
    <property type="match status" value="1"/>
</dbReference>
<dbReference type="InterPro" id="IPR045378">
    <property type="entry name" value="LNT_N"/>
</dbReference>
<feature type="compositionally biased region" description="Basic and acidic residues" evidence="9">
    <location>
        <begin position="682"/>
        <end position="691"/>
    </location>
</feature>
<protein>
    <recommendedName>
        <fullName evidence="8">Apolipoprotein N-acyltransferase</fullName>
        <shortName evidence="8">ALP N-acyltransferase</shortName>
        <ecNumber evidence="8">2.3.1.269</ecNumber>
    </recommendedName>
</protein>
<dbReference type="Proteomes" id="UP000595046">
    <property type="component" value="Chromosome"/>
</dbReference>
<feature type="region of interest" description="Disordered" evidence="9">
    <location>
        <begin position="318"/>
        <end position="337"/>
    </location>
</feature>
<keyword evidence="3 8" id="KW-0808">Transferase</keyword>
<evidence type="ECO:0000256" key="2">
    <source>
        <dbReference type="ARBA" id="ARBA00022475"/>
    </source>
</evidence>
<dbReference type="UniPathway" id="UPA00666"/>
<keyword evidence="12" id="KW-1185">Reference proteome</keyword>
<dbReference type="Gene3D" id="3.60.110.10">
    <property type="entry name" value="Carbon-nitrogen hydrolase"/>
    <property type="match status" value="1"/>
</dbReference>
<keyword evidence="5 8" id="KW-1133">Transmembrane helix</keyword>
<dbReference type="Pfam" id="PF00795">
    <property type="entry name" value="CN_hydrolase"/>
    <property type="match status" value="1"/>
</dbReference>
<keyword evidence="2 8" id="KW-1003">Cell membrane</keyword>
<gene>
    <name evidence="8 11" type="primary">lnt</name>
    <name evidence="11" type="ORF">G4Z16_00170</name>
</gene>
<feature type="compositionally biased region" description="Low complexity" evidence="9">
    <location>
        <begin position="327"/>
        <end position="337"/>
    </location>
</feature>
<name>A0A7T1WQA6_9ACTN</name>
<feature type="transmembrane region" description="Helical" evidence="8">
    <location>
        <begin position="140"/>
        <end position="160"/>
    </location>
</feature>
<keyword evidence="6 8" id="KW-0472">Membrane</keyword>
<feature type="region of interest" description="Disordered" evidence="9">
    <location>
        <begin position="1"/>
        <end position="124"/>
    </location>
</feature>
<accession>A0A7T1WQA6</accession>
<dbReference type="PANTHER" id="PTHR38686">
    <property type="entry name" value="APOLIPOPROTEIN N-ACYLTRANSFERASE"/>
    <property type="match status" value="1"/>
</dbReference>
<evidence type="ECO:0000313" key="11">
    <source>
        <dbReference type="EMBL" id="QPP05064.1"/>
    </source>
</evidence>
<keyword evidence="7 8" id="KW-0012">Acyltransferase</keyword>
<dbReference type="NCBIfam" id="TIGR00546">
    <property type="entry name" value="lnt"/>
    <property type="match status" value="1"/>
</dbReference>
<sequence>MSPSESECGGTSGACRRLPHAPGPLWHSRPRPRRGASPLYGRFHHRTTCRKGALLPSGSDTTAESAAGGQSADRANDAEESPRPQDAQGGEAAAGTERDSVATQPPPPTAETAADGEGPAAAARGGGRLRRFRALVRREALRTVAAAVSGLALALAFPPYDLWPLSLLTVAALSLLTRGRTLRQGAWTGFAFGWPFFVLLLQWLHVIGWDAVLGLAFIESMFVAALGAALAATSRLPLWPLWGACLWVAEEWTRDRAPFGGFPWGRLAFANTGSPYTPLAALGGAPLVTFAAALTGTALAAAALALWHLRAMRAAGQEQLEERGRQEAGSAPAPARTAVRRPLTPLLSSLALAAAVTAAGYAVPVPTAADDTADIAVVQGNVEQPGMNFLGRPMKILNNHVDATLDLARKIKAGKAERPDLVIWPENSSDLDPYRWPEARERIDQAAKAVGVPILVGALVDHPGTQGYVENQGIVWDPKKGPGASYTKQHPVPFGEYVPFRDELSKVITRLQQIPRDFWPGDHTGVLQTGPARLGDVICFEVAYDEIPRATVNDGARALVVQTNNATYGRTGQPEQQLVMSKLRAVEHGRAVVTAATSGISSVVGPDGTIKQRTQEFERDVLSATLPLRDDITIADRVGAAPEWVIAMVGVLACAAAWFTGRRGRTDHRRAQRAGQVQQTDAQRKQEGQQR</sequence>
<reference evidence="12" key="1">
    <citation type="submission" date="2020-02" db="EMBL/GenBank/DDBJ databases">
        <title>Streptomyces sp. ASO4wet.</title>
        <authorList>
            <person name="Risdian C."/>
            <person name="Landwehr W."/>
            <person name="Schupp P."/>
            <person name="Wink J."/>
        </authorList>
    </citation>
    <scope>NUCLEOTIDE SEQUENCE [LARGE SCALE GENOMIC DNA]</scope>
    <source>
        <strain evidence="12">ASO4wet</strain>
    </source>
</reference>
<evidence type="ECO:0000256" key="3">
    <source>
        <dbReference type="ARBA" id="ARBA00022679"/>
    </source>
</evidence>
<dbReference type="InterPro" id="IPR003010">
    <property type="entry name" value="C-N_Hydrolase"/>
</dbReference>
<feature type="transmembrane region" description="Helical" evidence="8">
    <location>
        <begin position="185"/>
        <end position="204"/>
    </location>
</feature>
<feature type="domain" description="CN hydrolase" evidence="10">
    <location>
        <begin position="378"/>
        <end position="628"/>
    </location>
</feature>
<evidence type="ECO:0000256" key="9">
    <source>
        <dbReference type="SAM" id="MobiDB-lite"/>
    </source>
</evidence>
<dbReference type="SUPFAM" id="SSF56317">
    <property type="entry name" value="Carbon-nitrogen hydrolase"/>
    <property type="match status" value="1"/>
</dbReference>
<feature type="transmembrane region" description="Helical" evidence="8">
    <location>
        <begin position="644"/>
        <end position="661"/>
    </location>
</feature>
<feature type="compositionally biased region" description="Basic and acidic residues" evidence="9">
    <location>
        <begin position="74"/>
        <end position="83"/>
    </location>
</feature>
<evidence type="ECO:0000313" key="12">
    <source>
        <dbReference type="Proteomes" id="UP000595046"/>
    </source>
</evidence>
<feature type="transmembrane region" description="Helical" evidence="8">
    <location>
        <begin position="211"/>
        <end position="232"/>
    </location>
</feature>
<keyword evidence="4 8" id="KW-0812">Transmembrane</keyword>
<dbReference type="Pfam" id="PF20154">
    <property type="entry name" value="LNT_N"/>
    <property type="match status" value="1"/>
</dbReference>
<evidence type="ECO:0000256" key="4">
    <source>
        <dbReference type="ARBA" id="ARBA00022692"/>
    </source>
</evidence>
<dbReference type="GO" id="GO:0016410">
    <property type="term" value="F:N-acyltransferase activity"/>
    <property type="evidence" value="ECO:0007669"/>
    <property type="project" value="UniProtKB-UniRule"/>
</dbReference>
<evidence type="ECO:0000256" key="6">
    <source>
        <dbReference type="ARBA" id="ARBA00023136"/>
    </source>
</evidence>
<dbReference type="CDD" id="cd07571">
    <property type="entry name" value="ALP_N-acyl_transferase"/>
    <property type="match status" value="1"/>
</dbReference>
<evidence type="ECO:0000259" key="10">
    <source>
        <dbReference type="PROSITE" id="PS50263"/>
    </source>
</evidence>
<keyword evidence="11" id="KW-0449">Lipoprotein</keyword>
<evidence type="ECO:0000256" key="7">
    <source>
        <dbReference type="ARBA" id="ARBA00023315"/>
    </source>
</evidence>
<feature type="transmembrane region" description="Helical" evidence="8">
    <location>
        <begin position="343"/>
        <end position="363"/>
    </location>
</feature>
<comment type="catalytic activity">
    <reaction evidence="8">
        <text>N-terminal S-1,2-diacyl-sn-glyceryl-L-cysteinyl-[lipoprotein] + a glycerophospholipid = N-acyl-S-1,2-diacyl-sn-glyceryl-L-cysteinyl-[lipoprotein] + a 2-acyl-sn-glycero-3-phospholipid + H(+)</text>
        <dbReference type="Rhea" id="RHEA:48228"/>
        <dbReference type="Rhea" id="RHEA-COMP:14681"/>
        <dbReference type="Rhea" id="RHEA-COMP:14684"/>
        <dbReference type="ChEBI" id="CHEBI:15378"/>
        <dbReference type="ChEBI" id="CHEBI:136912"/>
        <dbReference type="ChEBI" id="CHEBI:140656"/>
        <dbReference type="ChEBI" id="CHEBI:140657"/>
        <dbReference type="ChEBI" id="CHEBI:140660"/>
        <dbReference type="EC" id="2.3.1.269"/>
    </reaction>
</comment>
<comment type="similarity">
    <text evidence="8">Belongs to the CN hydrolase family. Apolipoprotein N-acyltransferase subfamily.</text>
</comment>